<name>A0ACC2RSW9_9FUNG</name>
<evidence type="ECO:0000313" key="1">
    <source>
        <dbReference type="EMBL" id="KAJ9053190.1"/>
    </source>
</evidence>
<keyword evidence="2" id="KW-1185">Reference proteome</keyword>
<protein>
    <submittedName>
        <fullName evidence="1">Uncharacterized protein</fullName>
    </submittedName>
</protein>
<sequence>MVAEIILKKEIWKVGDKLRGFGSYYLQNWISYSSPQKMGTMRWFQQKQRKKQQTKDPKPSKEGYLLPLSCQHHQRILK</sequence>
<dbReference type="Proteomes" id="UP001165960">
    <property type="component" value="Unassembled WGS sequence"/>
</dbReference>
<dbReference type="EMBL" id="QTSX02006547">
    <property type="protein sequence ID" value="KAJ9053190.1"/>
    <property type="molecule type" value="Genomic_DNA"/>
</dbReference>
<reference evidence="1" key="1">
    <citation type="submission" date="2022-04" db="EMBL/GenBank/DDBJ databases">
        <title>Genome of the entomopathogenic fungus Entomophthora muscae.</title>
        <authorList>
            <person name="Elya C."/>
            <person name="Lovett B.R."/>
            <person name="Lee E."/>
            <person name="Macias A.M."/>
            <person name="Hajek A.E."/>
            <person name="De Bivort B.L."/>
            <person name="Kasson M.T."/>
            <person name="De Fine Licht H.H."/>
            <person name="Stajich J.E."/>
        </authorList>
    </citation>
    <scope>NUCLEOTIDE SEQUENCE</scope>
    <source>
        <strain evidence="1">Berkeley</strain>
    </source>
</reference>
<gene>
    <name evidence="1" type="ORF">DSO57_1026668</name>
</gene>
<proteinExistence type="predicted"/>
<organism evidence="1 2">
    <name type="scientific">Entomophthora muscae</name>
    <dbReference type="NCBI Taxonomy" id="34485"/>
    <lineage>
        <taxon>Eukaryota</taxon>
        <taxon>Fungi</taxon>
        <taxon>Fungi incertae sedis</taxon>
        <taxon>Zoopagomycota</taxon>
        <taxon>Entomophthoromycotina</taxon>
        <taxon>Entomophthoromycetes</taxon>
        <taxon>Entomophthorales</taxon>
        <taxon>Entomophthoraceae</taxon>
        <taxon>Entomophthora</taxon>
    </lineage>
</organism>
<comment type="caution">
    <text evidence="1">The sequence shown here is derived from an EMBL/GenBank/DDBJ whole genome shotgun (WGS) entry which is preliminary data.</text>
</comment>
<accession>A0ACC2RSW9</accession>
<evidence type="ECO:0000313" key="2">
    <source>
        <dbReference type="Proteomes" id="UP001165960"/>
    </source>
</evidence>